<proteinExistence type="predicted"/>
<reference evidence="4 5" key="1">
    <citation type="submission" date="2014-11" db="EMBL/GenBank/DDBJ databases">
        <title>Comparative genomic analysis of Cryptosporidium hominis reveals occurrence of genetic recombination in virulent subtypes.</title>
        <authorList>
            <person name="Guo Y."/>
            <person name="Tang K."/>
            <person name="Frace M."/>
            <person name="Li N."/>
            <person name="Roellig D.M."/>
            <person name="Sammons S."/>
            <person name="Knipe K."/>
            <person name="Rowe L."/>
            <person name="Feng Y."/>
            <person name="Xiao L."/>
        </authorList>
    </citation>
    <scope>NUCLEOTIDE SEQUENCE [LARGE SCALE GENOMIC DNA]</scope>
    <source>
        <strain evidence="4">30976</strain>
    </source>
</reference>
<organism evidence="4 5">
    <name type="scientific">Cryptosporidium hominis</name>
    <dbReference type="NCBI Taxonomy" id="237895"/>
    <lineage>
        <taxon>Eukaryota</taxon>
        <taxon>Sar</taxon>
        <taxon>Alveolata</taxon>
        <taxon>Apicomplexa</taxon>
        <taxon>Conoidasida</taxon>
        <taxon>Coccidia</taxon>
        <taxon>Eucoccidiorida</taxon>
        <taxon>Eimeriorina</taxon>
        <taxon>Cryptosporidiidae</taxon>
        <taxon>Cryptosporidium</taxon>
    </lineage>
</organism>
<dbReference type="Pfam" id="PF00004">
    <property type="entry name" value="AAA"/>
    <property type="match status" value="1"/>
</dbReference>
<evidence type="ECO:0000256" key="1">
    <source>
        <dbReference type="ARBA" id="ARBA00022741"/>
    </source>
</evidence>
<dbReference type="InterPro" id="IPR027417">
    <property type="entry name" value="P-loop_NTPase"/>
</dbReference>
<keyword evidence="2" id="KW-0067">ATP-binding</keyword>
<dbReference type="PANTHER" id="PTHR23077:SF171">
    <property type="entry name" value="NUCLEAR VALOSIN-CONTAINING PROTEIN-LIKE"/>
    <property type="match status" value="1"/>
</dbReference>
<comment type="caution">
    <text evidence="4">The sequence shown here is derived from an EMBL/GenBank/DDBJ whole genome shotgun (WGS) entry which is preliminary data.</text>
</comment>
<protein>
    <recommendedName>
        <fullName evidence="3">ATPase AAA-type core domain-containing protein</fullName>
    </recommendedName>
</protein>
<sequence length="287" mass="33430">MLLFKNRAVEEFDGKISTLNTGDFSFKDESIKSILQQVNDQLIIYKLFENEYSKINQIMNQQFTPRILIYNSSNNLNGSKLSIVKQELIKYIQKQYINYKLVQKHILTLLSPYVGQSEENIRQLFNTNIPTILILEGIDVISNNFIIQNNKTDTFSFQENMDLSLTDDSKESKLNQNFINYSPNLFNDISFRINSHKEKIKNMFNLNWTSQNLIQSNIFLENNRNDDKFSSKNSNDSRTLLTTLLLCLDNVEKKNQNVIVIAFSNKHILELDESITRAGRLDIHIPV</sequence>
<accession>A0ABX5B879</accession>
<evidence type="ECO:0000313" key="4">
    <source>
        <dbReference type="EMBL" id="PPS92346.1"/>
    </source>
</evidence>
<evidence type="ECO:0000313" key="5">
    <source>
        <dbReference type="Proteomes" id="UP001429100"/>
    </source>
</evidence>
<reference evidence="4 5" key="2">
    <citation type="submission" date="2017-10" db="EMBL/GenBank/DDBJ databases">
        <title>Consistent, comparative and evidence-based genome annotation and re-annotation for the closely-related species, Cryptosporidium parvum, C. hominis and C. tyzzeri.</title>
        <authorList>
            <person name="Baptista R.P."/>
            <person name="Li Y."/>
            <person name="Sateriale A."/>
            <person name="Striepen B."/>
            <person name="Kissinger J.C."/>
        </authorList>
    </citation>
    <scope>NUCLEOTIDE SEQUENCE [LARGE SCALE GENOMIC DNA]</scope>
    <source>
        <strain evidence="4">30976</strain>
    </source>
</reference>
<dbReference type="Gene3D" id="3.40.50.300">
    <property type="entry name" value="P-loop containing nucleotide triphosphate hydrolases"/>
    <property type="match status" value="1"/>
</dbReference>
<keyword evidence="5" id="KW-1185">Reference proteome</keyword>
<gene>
    <name evidence="4" type="ORF">GY17_00003938</name>
</gene>
<dbReference type="InterPro" id="IPR050168">
    <property type="entry name" value="AAA_ATPase_domain"/>
</dbReference>
<feature type="domain" description="ATPase AAA-type core" evidence="3">
    <location>
        <begin position="227"/>
        <end position="286"/>
    </location>
</feature>
<dbReference type="Proteomes" id="UP001429100">
    <property type="component" value="Unassembled WGS sequence"/>
</dbReference>
<dbReference type="InterPro" id="IPR003959">
    <property type="entry name" value="ATPase_AAA_core"/>
</dbReference>
<name>A0ABX5B879_CRYHO</name>
<dbReference type="EMBL" id="JTAI01000032">
    <property type="protein sequence ID" value="PPS92346.1"/>
    <property type="molecule type" value="Genomic_DNA"/>
</dbReference>
<evidence type="ECO:0000256" key="2">
    <source>
        <dbReference type="ARBA" id="ARBA00022840"/>
    </source>
</evidence>
<keyword evidence="1" id="KW-0547">Nucleotide-binding</keyword>
<dbReference type="PANTHER" id="PTHR23077">
    <property type="entry name" value="AAA-FAMILY ATPASE"/>
    <property type="match status" value="1"/>
</dbReference>
<evidence type="ECO:0000259" key="3">
    <source>
        <dbReference type="Pfam" id="PF00004"/>
    </source>
</evidence>